<accession>A0A7R7WDF4</accession>
<organism evidence="1 2">
    <name type="scientific">Aspergillus kawachii</name>
    <name type="common">White koji mold</name>
    <name type="synonym">Aspergillus awamori var. kawachi</name>
    <dbReference type="NCBI Taxonomy" id="1069201"/>
    <lineage>
        <taxon>Eukaryota</taxon>
        <taxon>Fungi</taxon>
        <taxon>Dikarya</taxon>
        <taxon>Ascomycota</taxon>
        <taxon>Pezizomycotina</taxon>
        <taxon>Eurotiomycetes</taxon>
        <taxon>Eurotiomycetidae</taxon>
        <taxon>Eurotiales</taxon>
        <taxon>Aspergillaceae</taxon>
        <taxon>Aspergillus</taxon>
        <taxon>Aspergillus subgen. Circumdati</taxon>
    </lineage>
</organism>
<dbReference type="RefSeq" id="XP_041544720.1">
    <property type="nucleotide sequence ID" value="XM_041691214.1"/>
</dbReference>
<sequence>MELSILLGSLSSLRPSQATYSYPYDIHTFWKQGPWVVLMNGAQIAHRSLSDVDSAALITNEGVYAMHNGSMHELTLEVCQEMSCGDTGSLVLPVYMPVRPSQGLE</sequence>
<protein>
    <submittedName>
        <fullName evidence="1">Uncharacterized protein</fullName>
    </submittedName>
</protein>
<evidence type="ECO:0000313" key="1">
    <source>
        <dbReference type="EMBL" id="BCS00958.1"/>
    </source>
</evidence>
<dbReference type="AlphaFoldDB" id="A0A7R7WDF4"/>
<proteinExistence type="predicted"/>
<reference evidence="1" key="1">
    <citation type="submission" date="2021-01" db="EMBL/GenBank/DDBJ databases">
        <authorList>
            <consortium name="Aspergillus luchuensis mut. kawachii IFO 4304 genome sequencing consortium"/>
            <person name="Kazuki M."/>
            <person name="Futagami T."/>
        </authorList>
    </citation>
    <scope>NUCLEOTIDE SEQUENCE</scope>
    <source>
        <strain evidence="1">IFO 4308</strain>
    </source>
</reference>
<reference evidence="1" key="2">
    <citation type="submission" date="2021-02" db="EMBL/GenBank/DDBJ databases">
        <title>Aspergillus luchuensis mut. kawachii IFO 4304 genome sequence.</title>
        <authorList>
            <person name="Mori K."/>
            <person name="Kadooka C."/>
            <person name="Goto M."/>
            <person name="Futagami T."/>
        </authorList>
    </citation>
    <scope>NUCLEOTIDE SEQUENCE</scope>
    <source>
        <strain evidence="1">IFO 4308</strain>
    </source>
</reference>
<dbReference type="KEGG" id="aluc:AKAW2_51299A"/>
<evidence type="ECO:0000313" key="2">
    <source>
        <dbReference type="Proteomes" id="UP000661280"/>
    </source>
</evidence>
<name>A0A7R7WDF4_ASPKA</name>
<keyword evidence="2" id="KW-1185">Reference proteome</keyword>
<gene>
    <name evidence="1" type="ORF">AKAW2_51299A</name>
</gene>
<dbReference type="Proteomes" id="UP000661280">
    <property type="component" value="Chromosome 5"/>
</dbReference>
<dbReference type="GeneID" id="64962279"/>
<dbReference type="EMBL" id="AP024429">
    <property type="protein sequence ID" value="BCS00958.1"/>
    <property type="molecule type" value="Genomic_DNA"/>
</dbReference>